<proteinExistence type="predicted"/>
<dbReference type="KEGG" id="dosa:Os04g0675800"/>
<accession>C7J126</accession>
<reference evidence="1 2" key="1">
    <citation type="journal article" date="2005" name="Nature">
        <title>The map-based sequence of the rice genome.</title>
        <authorList>
            <consortium name="International rice genome sequencing project (IRGSP)"/>
            <person name="Matsumoto T."/>
            <person name="Wu J."/>
            <person name="Kanamori H."/>
            <person name="Katayose Y."/>
            <person name="Fujisawa M."/>
            <person name="Namiki N."/>
            <person name="Mizuno H."/>
            <person name="Yamamoto K."/>
            <person name="Antonio B.A."/>
            <person name="Baba T."/>
            <person name="Sakata K."/>
            <person name="Nagamura Y."/>
            <person name="Aoki H."/>
            <person name="Arikawa K."/>
            <person name="Arita K."/>
            <person name="Bito T."/>
            <person name="Chiden Y."/>
            <person name="Fujitsuka N."/>
            <person name="Fukunaka R."/>
            <person name="Hamada M."/>
            <person name="Harada C."/>
            <person name="Hayashi A."/>
            <person name="Hijishita S."/>
            <person name="Honda M."/>
            <person name="Hosokawa S."/>
            <person name="Ichikawa Y."/>
            <person name="Idonuma A."/>
            <person name="Iijima M."/>
            <person name="Ikeda M."/>
            <person name="Ikeno M."/>
            <person name="Ito K."/>
            <person name="Ito S."/>
            <person name="Ito T."/>
            <person name="Ito Y."/>
            <person name="Ito Y."/>
            <person name="Iwabuchi A."/>
            <person name="Kamiya K."/>
            <person name="Karasawa W."/>
            <person name="Kurita K."/>
            <person name="Katagiri S."/>
            <person name="Kikuta A."/>
            <person name="Kobayashi H."/>
            <person name="Kobayashi N."/>
            <person name="Machita K."/>
            <person name="Maehara T."/>
            <person name="Masukawa M."/>
            <person name="Mizubayashi T."/>
            <person name="Mukai Y."/>
            <person name="Nagasaki H."/>
            <person name="Nagata Y."/>
            <person name="Naito S."/>
            <person name="Nakashima M."/>
            <person name="Nakama Y."/>
            <person name="Nakamichi Y."/>
            <person name="Nakamura M."/>
            <person name="Meguro A."/>
            <person name="Negishi M."/>
            <person name="Ohta I."/>
            <person name="Ohta T."/>
            <person name="Okamoto M."/>
            <person name="Ono N."/>
            <person name="Saji S."/>
            <person name="Sakaguchi M."/>
            <person name="Sakai K."/>
            <person name="Shibata M."/>
            <person name="Shimokawa T."/>
            <person name="Song J."/>
            <person name="Takazaki Y."/>
            <person name="Terasawa K."/>
            <person name="Tsugane M."/>
            <person name="Tsuji K."/>
            <person name="Ueda S."/>
            <person name="Waki K."/>
            <person name="Yamagata H."/>
            <person name="Yamamoto M."/>
            <person name="Yamamoto S."/>
            <person name="Yamane H."/>
            <person name="Yoshiki S."/>
            <person name="Yoshihara R."/>
            <person name="Yukawa K."/>
            <person name="Zhong H."/>
            <person name="Yano M."/>
            <person name="Yuan Q."/>
            <person name="Ouyang S."/>
            <person name="Liu J."/>
            <person name="Jones K.M."/>
            <person name="Gansberger K."/>
            <person name="Moffat K."/>
            <person name="Hill J."/>
            <person name="Bera J."/>
            <person name="Fadrosh D."/>
            <person name="Jin S."/>
            <person name="Johri S."/>
            <person name="Kim M."/>
            <person name="Overton L."/>
            <person name="Reardon M."/>
            <person name="Tsitrin T."/>
            <person name="Vuong H."/>
            <person name="Weaver B."/>
            <person name="Ciecko A."/>
            <person name="Tallon L."/>
            <person name="Jackson J."/>
            <person name="Pai G."/>
            <person name="Aken S.V."/>
            <person name="Utterback T."/>
            <person name="Reidmuller S."/>
            <person name="Feldblyum T."/>
            <person name="Hsiao J."/>
            <person name="Zismann V."/>
            <person name="Iobst S."/>
            <person name="de Vazeille A.R."/>
            <person name="Buell C.R."/>
            <person name="Ying K."/>
            <person name="Li Y."/>
            <person name="Lu T."/>
            <person name="Huang Y."/>
            <person name="Zhao Q."/>
            <person name="Feng Q."/>
            <person name="Zhang L."/>
            <person name="Zhu J."/>
            <person name="Weng Q."/>
            <person name="Mu J."/>
            <person name="Lu Y."/>
            <person name="Fan D."/>
            <person name="Liu Y."/>
            <person name="Guan J."/>
            <person name="Zhang Y."/>
            <person name="Yu S."/>
            <person name="Liu X."/>
            <person name="Zhang Y."/>
            <person name="Hong G."/>
            <person name="Han B."/>
            <person name="Choisne N."/>
            <person name="Demange N."/>
            <person name="Orjeda G."/>
            <person name="Samain S."/>
            <person name="Cattolico L."/>
            <person name="Pelletier E."/>
            <person name="Couloux A."/>
            <person name="Segurens B."/>
            <person name="Wincker P."/>
            <person name="D'Hont A."/>
            <person name="Scarpelli C."/>
            <person name="Weissenbach J."/>
            <person name="Salanoubat M."/>
            <person name="Quetier F."/>
            <person name="Yu Y."/>
            <person name="Kim H.R."/>
            <person name="Rambo T."/>
            <person name="Currie J."/>
            <person name="Collura K."/>
            <person name="Luo M."/>
            <person name="Yang T."/>
            <person name="Ammiraju J.S.S."/>
            <person name="Engler F."/>
            <person name="Soderlund C."/>
            <person name="Wing R.A."/>
            <person name="Palmer L.E."/>
            <person name="de la Bastide M."/>
            <person name="Spiegel L."/>
            <person name="Nascimento L."/>
            <person name="Zutavern T."/>
            <person name="O'Shaughnessy A."/>
            <person name="Dike S."/>
            <person name="Dedhia N."/>
            <person name="Preston R."/>
            <person name="Balija V."/>
            <person name="McCombie W.R."/>
            <person name="Chow T."/>
            <person name="Chen H."/>
            <person name="Chung M."/>
            <person name="Chen C."/>
            <person name="Shaw J."/>
            <person name="Wu H."/>
            <person name="Hsiao K."/>
            <person name="Chao Y."/>
            <person name="Chu M."/>
            <person name="Cheng C."/>
            <person name="Hour A."/>
            <person name="Lee P."/>
            <person name="Lin S."/>
            <person name="Lin Y."/>
            <person name="Liou J."/>
            <person name="Liu S."/>
            <person name="Hsing Y."/>
            <person name="Raghuvanshi S."/>
            <person name="Mohanty A."/>
            <person name="Bharti A.K."/>
            <person name="Gaur A."/>
            <person name="Gupta V."/>
            <person name="Kumar D."/>
            <person name="Ravi V."/>
            <person name="Vij S."/>
            <person name="Kapur A."/>
            <person name="Khurana P."/>
            <person name="Khurana P."/>
            <person name="Khurana J.P."/>
            <person name="Tyagi A.K."/>
            <person name="Gaikwad K."/>
            <person name="Singh A."/>
            <person name="Dalal V."/>
            <person name="Srivastava S."/>
            <person name="Dixit A."/>
            <person name="Pal A.K."/>
            <person name="Ghazi I.A."/>
            <person name="Yadav M."/>
            <person name="Pandit A."/>
            <person name="Bhargava A."/>
            <person name="Sureshbabu K."/>
            <person name="Batra K."/>
            <person name="Sharma T.R."/>
            <person name="Mohapatra T."/>
            <person name="Singh N.K."/>
            <person name="Messing J."/>
            <person name="Nelson A.B."/>
            <person name="Fuks G."/>
            <person name="Kavchok S."/>
            <person name="Keizer G."/>
            <person name="Linton E."/>
            <person name="Llaca V."/>
            <person name="Song R."/>
            <person name="Tanyolac B."/>
            <person name="Young S."/>
            <person name="Ho-Il K."/>
            <person name="Hahn J.H."/>
            <person name="Sangsakoo G."/>
            <person name="Vanavichit A."/>
            <person name="de Mattos Luiz.A.T."/>
            <person name="Zimmer P.D."/>
            <person name="Malone G."/>
            <person name="Dellagostin O."/>
            <person name="de Oliveira A.C."/>
            <person name="Bevan M."/>
            <person name="Bancroft I."/>
            <person name="Minx P."/>
            <person name="Cordum H."/>
            <person name="Wilson R."/>
            <person name="Cheng Z."/>
            <person name="Jin W."/>
            <person name="Jiang J."/>
            <person name="Leong S.A."/>
            <person name="Iwama H."/>
            <person name="Gojobori T."/>
            <person name="Itoh T."/>
            <person name="Niimura Y."/>
            <person name="Fujii Y."/>
            <person name="Habara T."/>
            <person name="Sakai H."/>
            <person name="Sato Y."/>
            <person name="Wilson G."/>
            <person name="Kumar K."/>
            <person name="McCouch S."/>
            <person name="Juretic N."/>
            <person name="Hoen D."/>
            <person name="Wright S."/>
            <person name="Bruskiewich R."/>
            <person name="Bureau T."/>
            <person name="Miyao A."/>
            <person name="Hirochika H."/>
            <person name="Nishikawa T."/>
            <person name="Kadowaki K."/>
            <person name="Sugiura M."/>
            <person name="Burr B."/>
            <person name="Sasaki T."/>
        </authorList>
    </citation>
    <scope>NUCLEOTIDE SEQUENCE [LARGE SCALE GENOMIC DNA]</scope>
    <source>
        <strain evidence="2">cv. Nipponbare</strain>
    </source>
</reference>
<dbReference type="Proteomes" id="UP000000763">
    <property type="component" value="Chromosome 4"/>
</dbReference>
<reference evidence="2" key="2">
    <citation type="journal article" date="2008" name="Nucleic Acids Res.">
        <title>The rice annotation project database (RAP-DB): 2008 update.</title>
        <authorList>
            <consortium name="The rice annotation project (RAP)"/>
        </authorList>
    </citation>
    <scope>GENOME REANNOTATION</scope>
    <source>
        <strain evidence="2">cv. Nipponbare</strain>
    </source>
</reference>
<dbReference type="PANTHER" id="PTHR33925:SF2">
    <property type="entry name" value="PLASTID DIVISION PROTEIN CDP1, CHLOROPLASTIC"/>
    <property type="match status" value="1"/>
</dbReference>
<evidence type="ECO:0000313" key="2">
    <source>
        <dbReference type="Proteomes" id="UP000000763"/>
    </source>
</evidence>
<dbReference type="EMBL" id="AP008210">
    <property type="protein sequence ID" value="BAH92869.1"/>
    <property type="molecule type" value="Genomic_DNA"/>
</dbReference>
<protein>
    <submittedName>
        <fullName evidence="1">Os04g0675800 protein</fullName>
    </submittedName>
</protein>
<evidence type="ECO:0000313" key="1">
    <source>
        <dbReference type="EMBL" id="BAH92869.1"/>
    </source>
</evidence>
<name>C7J126_ORYSJ</name>
<dbReference type="InterPro" id="IPR044685">
    <property type="entry name" value="CPD1-like"/>
</dbReference>
<gene>
    <name evidence="1" type="ordered locus">Os04g0675800</name>
</gene>
<feature type="non-terminal residue" evidence="1">
    <location>
        <position position="1"/>
    </location>
</feature>
<organism evidence="1 2">
    <name type="scientific">Oryza sativa subsp. japonica</name>
    <name type="common">Rice</name>
    <dbReference type="NCBI Taxonomy" id="39947"/>
    <lineage>
        <taxon>Eukaryota</taxon>
        <taxon>Viridiplantae</taxon>
        <taxon>Streptophyta</taxon>
        <taxon>Embryophyta</taxon>
        <taxon>Tracheophyta</taxon>
        <taxon>Spermatophyta</taxon>
        <taxon>Magnoliopsida</taxon>
        <taxon>Liliopsida</taxon>
        <taxon>Poales</taxon>
        <taxon>Poaceae</taxon>
        <taxon>BOP clade</taxon>
        <taxon>Oryzoideae</taxon>
        <taxon>Oryzeae</taxon>
        <taxon>Oryzinae</taxon>
        <taxon>Oryza</taxon>
        <taxon>Oryza sativa</taxon>
    </lineage>
</organism>
<dbReference type="AlphaFoldDB" id="C7J126"/>
<dbReference type="PANTHER" id="PTHR33925">
    <property type="entry name" value="PLASTID DIVISION PROTEIN CDP1, CHLOROPLASTIC-RELATED"/>
    <property type="match status" value="1"/>
</dbReference>
<sequence>ALLVDVRDKLLFEQEYAGSIKEKLPPRSSLHIPWSWLPAALCVLQEVMCNTDILIIVNK</sequence>